<keyword evidence="1" id="KW-0812">Transmembrane</keyword>
<keyword evidence="1" id="KW-1133">Transmembrane helix</keyword>
<comment type="caution">
    <text evidence="2">The sequence shown here is derived from an EMBL/GenBank/DDBJ whole genome shotgun (WGS) entry which is preliminary data.</text>
</comment>
<organism evidence="2 3">
    <name type="scientific">Rhodoblastus sphagnicola</name>
    <dbReference type="NCBI Taxonomy" id="333368"/>
    <lineage>
        <taxon>Bacteria</taxon>
        <taxon>Pseudomonadati</taxon>
        <taxon>Pseudomonadota</taxon>
        <taxon>Alphaproteobacteria</taxon>
        <taxon>Hyphomicrobiales</taxon>
        <taxon>Rhodoblastaceae</taxon>
        <taxon>Rhodoblastus</taxon>
    </lineage>
</organism>
<feature type="transmembrane region" description="Helical" evidence="1">
    <location>
        <begin position="116"/>
        <end position="135"/>
    </location>
</feature>
<feature type="transmembrane region" description="Helical" evidence="1">
    <location>
        <begin position="454"/>
        <end position="476"/>
    </location>
</feature>
<sequence length="526" mass="57186">MLALLAIARYALCADTEIVGAQWDTEGLANLARAGYWGDMGSLYRPPVVPIVAHWFAALAIPYRMGLEAALIGAAAFLALQVRPRFNAWVSLAVFAALLFNPYAIRAFTEFQREPFLYVEYIVLLGCALIVLDEAEAIRKRAIASAFFGLFCAAIVLTREGEEVFIVVFVASLCLFSLFRRDDRRDWVRKAGLLVAPAALITVTLCSLTAVAHNANWGVPAYRGLFPYIRDFLTEIHQIKVDDSVRYAPATRKSFAEAARVSKTFAEFVGPALASDEEAPPMIKIPREHSSGFVHRLEIDPSRTLWLVNNLVVAQYGANPKVLVEKLQAATAEVHAALASGALPRTDLRLPYPFDPNLSAWLPALPAELGQVLHMLVAPSADEAGVRKLDDFRPDLFDAALTRRGALVARQFRGPQDAIREAVAGNYRFGIAALAALCFVIGVFGAISGRLWPLTLALFSLIGARLVIYGVMLVSVAPVDRYVVFMSPLTGALICLLCAFAGSGVRSVLTRGRTGRPEDAGAIARA</sequence>
<evidence type="ECO:0000313" key="3">
    <source>
        <dbReference type="Proteomes" id="UP000239089"/>
    </source>
</evidence>
<proteinExistence type="predicted"/>
<evidence type="ECO:0000313" key="2">
    <source>
        <dbReference type="EMBL" id="PPQ26909.1"/>
    </source>
</evidence>
<gene>
    <name evidence="2" type="ORF">CCR94_21020</name>
</gene>
<evidence type="ECO:0000256" key="1">
    <source>
        <dbReference type="SAM" id="Phobius"/>
    </source>
</evidence>
<feature type="transmembrane region" description="Helical" evidence="1">
    <location>
        <begin position="86"/>
        <end position="104"/>
    </location>
</feature>
<accession>A0A2S6MX31</accession>
<keyword evidence="1" id="KW-0472">Membrane</keyword>
<protein>
    <recommendedName>
        <fullName evidence="4">Glycosyltransferase RgtA/B/C/D-like domain-containing protein</fullName>
    </recommendedName>
</protein>
<feature type="transmembrane region" description="Helical" evidence="1">
    <location>
        <begin position="52"/>
        <end position="79"/>
    </location>
</feature>
<dbReference type="Proteomes" id="UP000239089">
    <property type="component" value="Unassembled WGS sequence"/>
</dbReference>
<feature type="transmembrane region" description="Helical" evidence="1">
    <location>
        <begin position="427"/>
        <end position="447"/>
    </location>
</feature>
<keyword evidence="3" id="KW-1185">Reference proteome</keyword>
<evidence type="ECO:0008006" key="4">
    <source>
        <dbReference type="Google" id="ProtNLM"/>
    </source>
</evidence>
<reference evidence="2 3" key="1">
    <citation type="journal article" date="2018" name="Arch. Microbiol.">
        <title>New insights into the metabolic potential of the phototrophic purple bacterium Rhodopila globiformis DSM 161(T) from its draft genome sequence and evidence for a vanadium-dependent nitrogenase.</title>
        <authorList>
            <person name="Imhoff J.F."/>
            <person name="Rahn T."/>
            <person name="Kunzel S."/>
            <person name="Neulinger S.C."/>
        </authorList>
    </citation>
    <scope>NUCLEOTIDE SEQUENCE [LARGE SCALE GENOMIC DNA]</scope>
    <source>
        <strain evidence="2 3">DSM 16996</strain>
    </source>
</reference>
<feature type="transmembrane region" description="Helical" evidence="1">
    <location>
        <begin position="164"/>
        <end position="179"/>
    </location>
</feature>
<name>A0A2S6MX31_9HYPH</name>
<dbReference type="AlphaFoldDB" id="A0A2S6MX31"/>
<dbReference type="EMBL" id="NHSJ01000129">
    <property type="protein sequence ID" value="PPQ26909.1"/>
    <property type="molecule type" value="Genomic_DNA"/>
</dbReference>
<feature type="transmembrane region" description="Helical" evidence="1">
    <location>
        <begin position="482"/>
        <end position="503"/>
    </location>
</feature>
<feature type="transmembrane region" description="Helical" evidence="1">
    <location>
        <begin position="142"/>
        <end position="158"/>
    </location>
</feature>
<feature type="transmembrane region" description="Helical" evidence="1">
    <location>
        <begin position="191"/>
        <end position="212"/>
    </location>
</feature>